<comment type="catalytic activity">
    <reaction evidence="1 8">
        <text>1-(2-carboxyphenylamino)-1-deoxy-D-ribulose 5-phosphate + H(+) = (1S,2R)-1-C-(indol-3-yl)glycerol 3-phosphate + CO2 + H2O</text>
        <dbReference type="Rhea" id="RHEA:23476"/>
        <dbReference type="ChEBI" id="CHEBI:15377"/>
        <dbReference type="ChEBI" id="CHEBI:15378"/>
        <dbReference type="ChEBI" id="CHEBI:16526"/>
        <dbReference type="ChEBI" id="CHEBI:58613"/>
        <dbReference type="ChEBI" id="CHEBI:58866"/>
        <dbReference type="EC" id="4.1.1.48"/>
    </reaction>
</comment>
<keyword evidence="4 8" id="KW-0210">Decarboxylase</keyword>
<protein>
    <recommendedName>
        <fullName evidence="8">Indole-3-glycerol phosphate synthase</fullName>
        <shortName evidence="8">IGPS</shortName>
        <ecNumber evidence="8">4.1.1.48</ecNumber>
    </recommendedName>
</protein>
<evidence type="ECO:0000256" key="3">
    <source>
        <dbReference type="ARBA" id="ARBA00022605"/>
    </source>
</evidence>
<evidence type="ECO:0000313" key="11">
    <source>
        <dbReference type="Proteomes" id="UP001500454"/>
    </source>
</evidence>
<evidence type="ECO:0000256" key="4">
    <source>
        <dbReference type="ARBA" id="ARBA00022793"/>
    </source>
</evidence>
<evidence type="ECO:0000256" key="2">
    <source>
        <dbReference type="ARBA" id="ARBA00004696"/>
    </source>
</evidence>
<dbReference type="SUPFAM" id="SSF51366">
    <property type="entry name" value="Ribulose-phoshate binding barrel"/>
    <property type="match status" value="1"/>
</dbReference>
<keyword evidence="6 8" id="KW-0057">Aromatic amino acid biosynthesis</keyword>
<dbReference type="Proteomes" id="UP001500454">
    <property type="component" value="Unassembled WGS sequence"/>
</dbReference>
<dbReference type="HAMAP" id="MF_00134_B">
    <property type="entry name" value="IGPS_B"/>
    <property type="match status" value="1"/>
</dbReference>
<sequence>MSPTIIAPPDVLARIVAHKQQEVAERRDLVPTKLLERSAFLTSPTLSLLNYLRRPELSGIIAEFKRRSPSKGWINEFAPVERTTLGYMQAGASALSILTDTEFFGGKNEDLTTARRFNLCPILRKDFVVDEYQLLEARSIGADAVLLIASVLEPQQVRRLGLQAKEMGLEVLLEVHDRVELERTLDAALDAVDLVGVNNRDLRDFSVSLDRSLELVELLPAHLGRVAESGLRTAQDVQLLRRAGFDGFLIGETFMRNSRPEKACATLVQQLRELEAAR</sequence>
<dbReference type="InterPro" id="IPR013785">
    <property type="entry name" value="Aldolase_TIM"/>
</dbReference>
<reference evidence="11" key="1">
    <citation type="journal article" date="2019" name="Int. J. Syst. Evol. Microbiol.">
        <title>The Global Catalogue of Microorganisms (GCM) 10K type strain sequencing project: providing services to taxonomists for standard genome sequencing and annotation.</title>
        <authorList>
            <consortium name="The Broad Institute Genomics Platform"/>
            <consortium name="The Broad Institute Genome Sequencing Center for Infectious Disease"/>
            <person name="Wu L."/>
            <person name="Ma J."/>
        </authorList>
    </citation>
    <scope>NUCLEOTIDE SEQUENCE [LARGE SCALE GENOMIC DNA]</scope>
    <source>
        <strain evidence="11">JCM 17924</strain>
    </source>
</reference>
<dbReference type="InterPro" id="IPR045186">
    <property type="entry name" value="Indole-3-glycerol_P_synth"/>
</dbReference>
<name>A0ABP8IYU0_9BACT</name>
<keyword evidence="7 8" id="KW-0456">Lyase</keyword>
<dbReference type="EMBL" id="BAABHA010000004">
    <property type="protein sequence ID" value="GAA4380156.1"/>
    <property type="molecule type" value="Genomic_DNA"/>
</dbReference>
<keyword evidence="5 8" id="KW-0822">Tryptophan biosynthesis</keyword>
<comment type="similarity">
    <text evidence="8">Belongs to the TrpC family.</text>
</comment>
<dbReference type="PANTHER" id="PTHR22854:SF2">
    <property type="entry name" value="INDOLE-3-GLYCEROL-PHOSPHATE SYNTHASE"/>
    <property type="match status" value="1"/>
</dbReference>
<evidence type="ECO:0000259" key="9">
    <source>
        <dbReference type="Pfam" id="PF00218"/>
    </source>
</evidence>
<keyword evidence="3 8" id="KW-0028">Amino-acid biosynthesis</keyword>
<dbReference type="InterPro" id="IPR013798">
    <property type="entry name" value="Indole-3-glycerol_P_synth_dom"/>
</dbReference>
<dbReference type="PROSITE" id="PS00614">
    <property type="entry name" value="IGPS"/>
    <property type="match status" value="1"/>
</dbReference>
<dbReference type="RefSeq" id="WP_345223457.1">
    <property type="nucleotide sequence ID" value="NZ_BAABHA010000004.1"/>
</dbReference>
<proteinExistence type="inferred from homology"/>
<comment type="caution">
    <text evidence="10">The sequence shown here is derived from an EMBL/GenBank/DDBJ whole genome shotgun (WGS) entry which is preliminary data.</text>
</comment>
<dbReference type="InterPro" id="IPR011060">
    <property type="entry name" value="RibuloseP-bd_barrel"/>
</dbReference>
<accession>A0ABP8IYU0</accession>
<comment type="pathway">
    <text evidence="2 8">Amino-acid biosynthesis; L-tryptophan biosynthesis; L-tryptophan from chorismate: step 4/5.</text>
</comment>
<dbReference type="EC" id="4.1.1.48" evidence="8"/>
<dbReference type="Gene3D" id="3.20.20.70">
    <property type="entry name" value="Aldolase class I"/>
    <property type="match status" value="1"/>
</dbReference>
<evidence type="ECO:0000256" key="5">
    <source>
        <dbReference type="ARBA" id="ARBA00022822"/>
    </source>
</evidence>
<evidence type="ECO:0000256" key="6">
    <source>
        <dbReference type="ARBA" id="ARBA00023141"/>
    </source>
</evidence>
<feature type="domain" description="Indole-3-glycerol phosphate synthase" evidence="9">
    <location>
        <begin position="12"/>
        <end position="266"/>
    </location>
</feature>
<dbReference type="PANTHER" id="PTHR22854">
    <property type="entry name" value="TRYPTOPHAN BIOSYNTHESIS PROTEIN"/>
    <property type="match status" value="1"/>
</dbReference>
<evidence type="ECO:0000256" key="8">
    <source>
        <dbReference type="HAMAP-Rule" id="MF_00134"/>
    </source>
</evidence>
<dbReference type="NCBIfam" id="NF001377">
    <property type="entry name" value="PRK00278.2-4"/>
    <property type="match status" value="1"/>
</dbReference>
<dbReference type="Pfam" id="PF00218">
    <property type="entry name" value="IGPS"/>
    <property type="match status" value="1"/>
</dbReference>
<organism evidence="10 11">
    <name type="scientific">Hymenobacter koreensis</name>
    <dbReference type="NCBI Taxonomy" id="1084523"/>
    <lineage>
        <taxon>Bacteria</taxon>
        <taxon>Pseudomonadati</taxon>
        <taxon>Bacteroidota</taxon>
        <taxon>Cytophagia</taxon>
        <taxon>Cytophagales</taxon>
        <taxon>Hymenobacteraceae</taxon>
        <taxon>Hymenobacter</taxon>
    </lineage>
</organism>
<evidence type="ECO:0000256" key="7">
    <source>
        <dbReference type="ARBA" id="ARBA00023239"/>
    </source>
</evidence>
<dbReference type="InterPro" id="IPR001468">
    <property type="entry name" value="Indole-3-GlycerolPSynthase_CS"/>
</dbReference>
<gene>
    <name evidence="8 10" type="primary">trpC</name>
    <name evidence="10" type="ORF">GCM10023186_18220</name>
</gene>
<keyword evidence="11" id="KW-1185">Reference proteome</keyword>
<dbReference type="CDD" id="cd00331">
    <property type="entry name" value="IGPS"/>
    <property type="match status" value="1"/>
</dbReference>
<evidence type="ECO:0000256" key="1">
    <source>
        <dbReference type="ARBA" id="ARBA00001633"/>
    </source>
</evidence>
<evidence type="ECO:0000313" key="10">
    <source>
        <dbReference type="EMBL" id="GAA4380156.1"/>
    </source>
</evidence>